<organism evidence="1 2">
    <name type="scientific">Methanococcoides seepicolus</name>
    <dbReference type="NCBI Taxonomy" id="2828780"/>
    <lineage>
        <taxon>Archaea</taxon>
        <taxon>Methanobacteriati</taxon>
        <taxon>Methanobacteriota</taxon>
        <taxon>Stenosarchaea group</taxon>
        <taxon>Methanomicrobia</taxon>
        <taxon>Methanosarcinales</taxon>
        <taxon>Methanosarcinaceae</taxon>
        <taxon>Methanococcoides</taxon>
    </lineage>
</organism>
<name>A0A9E4ZFQ7_9EURY</name>
<keyword evidence="2" id="KW-1185">Reference proteome</keyword>
<dbReference type="AlphaFoldDB" id="A0A9E4ZFQ7"/>
<evidence type="ECO:0000313" key="2">
    <source>
        <dbReference type="Proteomes" id="UP001056766"/>
    </source>
</evidence>
<dbReference type="EMBL" id="JAGSOI010000033">
    <property type="protein sequence ID" value="MCM1987060.1"/>
    <property type="molecule type" value="Genomic_DNA"/>
</dbReference>
<evidence type="ECO:0000313" key="1">
    <source>
        <dbReference type="EMBL" id="MCM1987060.1"/>
    </source>
</evidence>
<gene>
    <name evidence="1" type="ORF">KDK67_08685</name>
</gene>
<sequence length="59" mass="7164">MAKIYIDEPAHPDNKIQLKNDERFTKPNFKPKLDRFEPFSKRMSFLLPIFYFFLPENSI</sequence>
<dbReference type="Proteomes" id="UP001056766">
    <property type="component" value="Unassembled WGS sequence"/>
</dbReference>
<accession>A0A9E4ZFQ7</accession>
<reference evidence="1" key="2">
    <citation type="submission" date="2021-04" db="EMBL/GenBank/DDBJ databases">
        <authorList>
            <person name="Dong X."/>
        </authorList>
    </citation>
    <scope>NUCLEOTIDE SEQUENCE</scope>
    <source>
        <strain evidence="1">LLY</strain>
    </source>
</reference>
<dbReference type="RefSeq" id="WP_250868406.1">
    <property type="nucleotide sequence ID" value="NZ_JAGSOI010000033.1"/>
</dbReference>
<protein>
    <submittedName>
        <fullName evidence="1">Uncharacterized protein</fullName>
    </submittedName>
</protein>
<comment type="caution">
    <text evidence="1">The sequence shown here is derived from an EMBL/GenBank/DDBJ whole genome shotgun (WGS) entry which is preliminary data.</text>
</comment>
<proteinExistence type="predicted"/>
<reference evidence="1" key="1">
    <citation type="journal article" date="2021" name="mSystems">
        <title>Bacteria and Archaea Synergistically Convert Glycine Betaine to Biogenic Methane in the Formosa Cold Seep of the South China Sea.</title>
        <authorList>
            <person name="Li L."/>
            <person name="Zhang W."/>
            <person name="Zhang S."/>
            <person name="Song L."/>
            <person name="Sun Q."/>
            <person name="Zhang H."/>
            <person name="Xiang H."/>
            <person name="Dong X."/>
        </authorList>
    </citation>
    <scope>NUCLEOTIDE SEQUENCE</scope>
    <source>
        <strain evidence="1">LLY</strain>
    </source>
</reference>